<evidence type="ECO:0000256" key="1">
    <source>
        <dbReference type="SAM" id="MobiDB-lite"/>
    </source>
</evidence>
<reference evidence="2" key="2">
    <citation type="submission" date="2025-08" db="UniProtKB">
        <authorList>
            <consortium name="Ensembl"/>
        </authorList>
    </citation>
    <scope>IDENTIFICATION</scope>
</reference>
<evidence type="ECO:0000313" key="3">
    <source>
        <dbReference type="Proteomes" id="UP000265120"/>
    </source>
</evidence>
<dbReference type="FunCoup" id="A0A3P8UNL5">
    <property type="interactions" value="12"/>
</dbReference>
<feature type="region of interest" description="Disordered" evidence="1">
    <location>
        <begin position="134"/>
        <end position="155"/>
    </location>
</feature>
<dbReference type="Ensembl" id="ENSCSET00000002306.1">
    <property type="protein sequence ID" value="ENSCSEP00000002266.1"/>
    <property type="gene ID" value="ENSCSEG00000001518.1"/>
</dbReference>
<dbReference type="GeneTree" id="ENSGT00740000115874"/>
<sequence>MKGSSLESLPPLSKQLSTVHDGIIGLMCVWEYRSPSKSVPPHYQCKLCLVSCTQSAMIAHIKSWKHSFKYMKKFHPNKTNWQVEEVTKNSALKNKVKEAALEVEKIEGQGKPRVVLKEPVIVYFILTATALPRTKRKTRQGKGPRPPHFGKFEKPRGQRYSNILFTRAILDRDIFGADNGREDYRSGLVEEDQGRPYYDDYRDIEIDREMDGQLDKPGLLEEPQSQNTRSTLLSYLDTFRIENENDAQLVLKVTQKLTDALMDYRLRKKLSKTFCSSMNSTDLMNYSSSSMFSNDRYSSSLSGT</sequence>
<evidence type="ECO:0000313" key="2">
    <source>
        <dbReference type="Ensembl" id="ENSCSEP00000002266.1"/>
    </source>
</evidence>
<name>A0A3P8UNL5_CYNSE</name>
<proteinExistence type="predicted"/>
<dbReference type="OMA" id="MEAQPGN"/>
<dbReference type="InParanoid" id="A0A3P8UNL5"/>
<accession>A0A3P8UNL5</accession>
<reference evidence="2 3" key="1">
    <citation type="journal article" date="2014" name="Nat. Genet.">
        <title>Whole-genome sequence of a flatfish provides insights into ZW sex chromosome evolution and adaptation to a benthic lifestyle.</title>
        <authorList>
            <person name="Chen S."/>
            <person name="Zhang G."/>
            <person name="Shao C."/>
            <person name="Huang Q."/>
            <person name="Liu G."/>
            <person name="Zhang P."/>
            <person name="Song W."/>
            <person name="An N."/>
            <person name="Chalopin D."/>
            <person name="Volff J.N."/>
            <person name="Hong Y."/>
            <person name="Li Q."/>
            <person name="Sha Z."/>
            <person name="Zhou H."/>
            <person name="Xie M."/>
            <person name="Yu Q."/>
            <person name="Liu Y."/>
            <person name="Xiang H."/>
            <person name="Wang N."/>
            <person name="Wu K."/>
            <person name="Yang C."/>
            <person name="Zhou Q."/>
            <person name="Liao X."/>
            <person name="Yang L."/>
            <person name="Hu Q."/>
            <person name="Zhang J."/>
            <person name="Meng L."/>
            <person name="Jin L."/>
            <person name="Tian Y."/>
            <person name="Lian J."/>
            <person name="Yang J."/>
            <person name="Miao G."/>
            <person name="Liu S."/>
            <person name="Liang Z."/>
            <person name="Yan F."/>
            <person name="Li Y."/>
            <person name="Sun B."/>
            <person name="Zhang H."/>
            <person name="Zhang J."/>
            <person name="Zhu Y."/>
            <person name="Du M."/>
            <person name="Zhao Y."/>
            <person name="Schartl M."/>
            <person name="Tang Q."/>
            <person name="Wang J."/>
        </authorList>
    </citation>
    <scope>NUCLEOTIDE SEQUENCE</scope>
</reference>
<organism evidence="2 3">
    <name type="scientific">Cynoglossus semilaevis</name>
    <name type="common">Tongue sole</name>
    <dbReference type="NCBI Taxonomy" id="244447"/>
    <lineage>
        <taxon>Eukaryota</taxon>
        <taxon>Metazoa</taxon>
        <taxon>Chordata</taxon>
        <taxon>Craniata</taxon>
        <taxon>Vertebrata</taxon>
        <taxon>Euteleostomi</taxon>
        <taxon>Actinopterygii</taxon>
        <taxon>Neopterygii</taxon>
        <taxon>Teleostei</taxon>
        <taxon>Neoteleostei</taxon>
        <taxon>Acanthomorphata</taxon>
        <taxon>Carangaria</taxon>
        <taxon>Pleuronectiformes</taxon>
        <taxon>Pleuronectoidei</taxon>
        <taxon>Cynoglossidae</taxon>
        <taxon>Cynoglossinae</taxon>
        <taxon>Cynoglossus</taxon>
    </lineage>
</organism>
<dbReference type="Proteomes" id="UP000265120">
    <property type="component" value="Chromosome 13"/>
</dbReference>
<keyword evidence="3" id="KW-1185">Reference proteome</keyword>
<protein>
    <submittedName>
        <fullName evidence="2">Si:ch211-197h24.6</fullName>
    </submittedName>
</protein>
<reference evidence="2" key="3">
    <citation type="submission" date="2025-09" db="UniProtKB">
        <authorList>
            <consortium name="Ensembl"/>
        </authorList>
    </citation>
    <scope>IDENTIFICATION</scope>
</reference>
<dbReference type="AlphaFoldDB" id="A0A3P8UNL5"/>